<dbReference type="NCBIfam" id="TIGR01076">
    <property type="entry name" value="sortase_fam"/>
    <property type="match status" value="1"/>
</dbReference>
<proteinExistence type="predicted"/>
<evidence type="ECO:0000256" key="1">
    <source>
        <dbReference type="ARBA" id="ARBA00022801"/>
    </source>
</evidence>
<accession>A0A1U7PNW7</accession>
<feature type="active site" description="Acyl-thioester intermediate" evidence="2">
    <location>
        <position position="176"/>
    </location>
</feature>
<dbReference type="InterPro" id="IPR041999">
    <property type="entry name" value="Sortase_D_1"/>
</dbReference>
<feature type="region of interest" description="Disordered" evidence="3">
    <location>
        <begin position="43"/>
        <end position="62"/>
    </location>
</feature>
<gene>
    <name evidence="4" type="ORF">SAMN05428946_1088</name>
</gene>
<keyword evidence="1" id="KW-0378">Hydrolase</keyword>
<dbReference type="RefSeq" id="WP_076757298.1">
    <property type="nucleotide sequence ID" value="NZ_FTPL01000001.1"/>
</dbReference>
<evidence type="ECO:0000313" key="4">
    <source>
        <dbReference type="EMBL" id="SIT74555.1"/>
    </source>
</evidence>
<sequence>MRMIGNVLLTAGAIALLISGWMYVDQRQSQKHTLAEVKEILEPEGAASSMSSPDGPSETDDLSYAAKEGEAIGLLKVPKLGKELPIVEGTDPSALSKGVGHLKDSVLPGDSEQILLSGHRDTVFTRFSKLEIGDVFMVEMPYGTFEYVIRETEIVDAQDTTVIRSMGEEVLVVTTCYPFHALATAKERFVFYAYPVQK</sequence>
<dbReference type="InterPro" id="IPR005754">
    <property type="entry name" value="Sortase"/>
</dbReference>
<name>A0A1U7PNW7_9BACI</name>
<reference evidence="5" key="1">
    <citation type="submission" date="2017-01" db="EMBL/GenBank/DDBJ databases">
        <authorList>
            <person name="Varghese N."/>
            <person name="Submissions S."/>
        </authorList>
    </citation>
    <scope>NUCLEOTIDE SEQUENCE [LARGE SCALE GENOMIC DNA]</scope>
    <source>
        <strain evidence="5">MNA4</strain>
    </source>
</reference>
<dbReference type="NCBIfam" id="NF033746">
    <property type="entry name" value="class_D_sortase"/>
    <property type="match status" value="1"/>
</dbReference>
<dbReference type="Proteomes" id="UP000187550">
    <property type="component" value="Unassembled WGS sequence"/>
</dbReference>
<dbReference type="OrthoDB" id="165822at2"/>
<dbReference type="Pfam" id="PF04203">
    <property type="entry name" value="Sortase"/>
    <property type="match status" value="1"/>
</dbReference>
<protein>
    <submittedName>
        <fullName evidence="4">Sortase A</fullName>
    </submittedName>
</protein>
<dbReference type="EMBL" id="FTPL01000001">
    <property type="protein sequence ID" value="SIT74555.1"/>
    <property type="molecule type" value="Genomic_DNA"/>
</dbReference>
<evidence type="ECO:0000313" key="5">
    <source>
        <dbReference type="Proteomes" id="UP000187550"/>
    </source>
</evidence>
<feature type="active site" description="Proton donor/acceptor" evidence="2">
    <location>
        <position position="119"/>
    </location>
</feature>
<dbReference type="AlphaFoldDB" id="A0A1U7PNW7"/>
<dbReference type="GO" id="GO:0016787">
    <property type="term" value="F:hydrolase activity"/>
    <property type="evidence" value="ECO:0007669"/>
    <property type="project" value="UniProtKB-KW"/>
</dbReference>
<evidence type="ECO:0000256" key="2">
    <source>
        <dbReference type="PIRSR" id="PIRSR605754-1"/>
    </source>
</evidence>
<dbReference type="Gene3D" id="2.40.260.10">
    <property type="entry name" value="Sortase"/>
    <property type="match status" value="1"/>
</dbReference>
<dbReference type="STRING" id="550447.SAMN05428946_1088"/>
<dbReference type="InterPro" id="IPR023365">
    <property type="entry name" value="Sortase_dom-sf"/>
</dbReference>
<organism evidence="4 5">
    <name type="scientific">Edaphobacillus lindanitolerans</name>
    <dbReference type="NCBI Taxonomy" id="550447"/>
    <lineage>
        <taxon>Bacteria</taxon>
        <taxon>Bacillati</taxon>
        <taxon>Bacillota</taxon>
        <taxon>Bacilli</taxon>
        <taxon>Bacillales</taxon>
        <taxon>Bacillaceae</taxon>
        <taxon>Edaphobacillus</taxon>
    </lineage>
</organism>
<evidence type="ECO:0000256" key="3">
    <source>
        <dbReference type="SAM" id="MobiDB-lite"/>
    </source>
</evidence>
<dbReference type="InterPro" id="IPR053525">
    <property type="entry name" value="Sortase_D"/>
</dbReference>
<dbReference type="SUPFAM" id="SSF63817">
    <property type="entry name" value="Sortase"/>
    <property type="match status" value="1"/>
</dbReference>
<dbReference type="CDD" id="cd05828">
    <property type="entry name" value="Sortase_D_1"/>
    <property type="match status" value="1"/>
</dbReference>
<keyword evidence="5" id="KW-1185">Reference proteome</keyword>